<reference evidence="4 5" key="1">
    <citation type="submission" date="2024-03" db="EMBL/GenBank/DDBJ databases">
        <title>Human intestinal bacterial collection.</title>
        <authorList>
            <person name="Pauvert C."/>
            <person name="Hitch T.C.A."/>
            <person name="Clavel T."/>
        </authorList>
    </citation>
    <scope>NUCLEOTIDE SEQUENCE [LARGE SCALE GENOMIC DNA]</scope>
    <source>
        <strain evidence="4 5">CLA-AA-H95</strain>
    </source>
</reference>
<evidence type="ECO:0000256" key="2">
    <source>
        <dbReference type="SAM" id="SignalP"/>
    </source>
</evidence>
<keyword evidence="2" id="KW-0732">Signal</keyword>
<keyword evidence="1" id="KW-0812">Transmembrane</keyword>
<feature type="domain" description="SpaA-like prealbumin fold" evidence="3">
    <location>
        <begin position="499"/>
        <end position="565"/>
    </location>
</feature>
<sequence length="638" mass="69331">MKKGILKFLAGTAAIATLIGGAPLSVQAAATDTPKATLVTDKYYKTLLGEEDEESEAPSLTLKKYKNGSESKDPIDGVEFRYAKVGDLYQIVDENKISMAYGVEAAFAAAFKITAAADYHITENGDMYYYKDINEINTQYLQSINLQTETSLKEYIGGTAFTSVTTGCDGNASGTAKIENADYGLYAVVEWSSANASINGEKVSLTNIQSPFLIALPTYVTTNEGEAYWEKNVTAEVKNSTDEPETEKKIVTANEDKTDGSESVDDTDITSIGDTVHFRLKGTVPNIPTVANGNKEQFKKYILVDNLSKGLTPETEEDGIQLKNVIVRTTNNNYSLENTDEVQYYTTKVENYTGTEPEYIGGKTIAVTLTEEGLKRISNWAAADAEETTKEIYFYYTAVVNENVKIGPDTQISGPAGNPNEVKLQYKIGSSADMETDWDKVTEYTFGIKADKQLAGSAAAVTDSNKNAITFVLYSTKDGKAETTGRTYYEMKKVSDGVYHVTSKTETSAENNTKIHPAAGGALNIKGLEEGTYFLEELSTVSGYNLLKAPVKIKITAKTGNNTYVLDGKEENNNQYIGTISQDGNTDGIFKVTINNIKGFELPSTGGSGIWFFVLAGAFAVAAGCGYYSMTIRKNRAK</sequence>
<dbReference type="NCBIfam" id="TIGR01167">
    <property type="entry name" value="LPXTG_anchor"/>
    <property type="match status" value="1"/>
</dbReference>
<keyword evidence="5" id="KW-1185">Reference proteome</keyword>
<keyword evidence="1" id="KW-0472">Membrane</keyword>
<evidence type="ECO:0000313" key="4">
    <source>
        <dbReference type="EMBL" id="MEQ2360187.1"/>
    </source>
</evidence>
<dbReference type="RefSeq" id="WP_349078661.1">
    <property type="nucleotide sequence ID" value="NZ_JBBMEI010000108.1"/>
</dbReference>
<proteinExistence type="predicted"/>
<evidence type="ECO:0000313" key="5">
    <source>
        <dbReference type="Proteomes" id="UP001446032"/>
    </source>
</evidence>
<dbReference type="EMBL" id="JBBMEI010000108">
    <property type="protein sequence ID" value="MEQ2360187.1"/>
    <property type="molecule type" value="Genomic_DNA"/>
</dbReference>
<evidence type="ECO:0000256" key="1">
    <source>
        <dbReference type="SAM" id="Phobius"/>
    </source>
</evidence>
<dbReference type="InterPro" id="IPR048052">
    <property type="entry name" value="FM1-like"/>
</dbReference>
<dbReference type="Proteomes" id="UP001446032">
    <property type="component" value="Unassembled WGS sequence"/>
</dbReference>
<keyword evidence="1" id="KW-1133">Transmembrane helix</keyword>
<organism evidence="4 5">
    <name type="scientific">Blautia intestinihominis</name>
    <dbReference type="NCBI Taxonomy" id="3133152"/>
    <lineage>
        <taxon>Bacteria</taxon>
        <taxon>Bacillati</taxon>
        <taxon>Bacillota</taxon>
        <taxon>Clostridia</taxon>
        <taxon>Lachnospirales</taxon>
        <taxon>Lachnospiraceae</taxon>
        <taxon>Blautia</taxon>
    </lineage>
</organism>
<feature type="signal peptide" evidence="2">
    <location>
        <begin position="1"/>
        <end position="28"/>
    </location>
</feature>
<protein>
    <submittedName>
        <fullName evidence="4">SpaH/EbpB family LPXTG-anchored major pilin</fullName>
    </submittedName>
</protein>
<dbReference type="Pfam" id="PF17802">
    <property type="entry name" value="SpaA"/>
    <property type="match status" value="1"/>
</dbReference>
<gene>
    <name evidence="4" type="ORF">WMO75_18025</name>
</gene>
<dbReference type="InterPro" id="IPR013783">
    <property type="entry name" value="Ig-like_fold"/>
</dbReference>
<dbReference type="NCBIfam" id="NF033902">
    <property type="entry name" value="iso_D2_wall_anc"/>
    <property type="match status" value="1"/>
</dbReference>
<feature type="transmembrane region" description="Helical" evidence="1">
    <location>
        <begin position="610"/>
        <end position="630"/>
    </location>
</feature>
<comment type="caution">
    <text evidence="4">The sequence shown here is derived from an EMBL/GenBank/DDBJ whole genome shotgun (WGS) entry which is preliminary data.</text>
</comment>
<accession>A0ABV1AQU5</accession>
<feature type="chain" id="PRO_5045570740" evidence="2">
    <location>
        <begin position="29"/>
        <end position="638"/>
    </location>
</feature>
<evidence type="ECO:0000259" key="3">
    <source>
        <dbReference type="Pfam" id="PF17802"/>
    </source>
</evidence>
<name>A0ABV1AQU5_9FIRM</name>
<dbReference type="InterPro" id="IPR041033">
    <property type="entry name" value="SpaA_PFL_dom_1"/>
</dbReference>
<dbReference type="Gene3D" id="2.60.40.10">
    <property type="entry name" value="Immunoglobulins"/>
    <property type="match status" value="1"/>
</dbReference>
<dbReference type="Gene3D" id="2.60.40.740">
    <property type="match status" value="1"/>
</dbReference>